<reference evidence="7" key="1">
    <citation type="journal article" date="2020" name="Cell">
        <title>Large-Scale Comparative Analyses of Tick Genomes Elucidate Their Genetic Diversity and Vector Capacities.</title>
        <authorList>
            <consortium name="Tick Genome and Microbiome Consortium (TIGMIC)"/>
            <person name="Jia N."/>
            <person name="Wang J."/>
            <person name="Shi W."/>
            <person name="Du L."/>
            <person name="Sun Y."/>
            <person name="Zhan W."/>
            <person name="Jiang J.F."/>
            <person name="Wang Q."/>
            <person name="Zhang B."/>
            <person name="Ji P."/>
            <person name="Bell-Sakyi L."/>
            <person name="Cui X.M."/>
            <person name="Yuan T.T."/>
            <person name="Jiang B.G."/>
            <person name="Yang W.F."/>
            <person name="Lam T.T."/>
            <person name="Chang Q.C."/>
            <person name="Ding S.J."/>
            <person name="Wang X.J."/>
            <person name="Zhu J.G."/>
            <person name="Ruan X.D."/>
            <person name="Zhao L."/>
            <person name="Wei J.T."/>
            <person name="Ye R.Z."/>
            <person name="Que T.C."/>
            <person name="Du C.H."/>
            <person name="Zhou Y.H."/>
            <person name="Cheng J.X."/>
            <person name="Dai P.F."/>
            <person name="Guo W.B."/>
            <person name="Han X.H."/>
            <person name="Huang E.J."/>
            <person name="Li L.F."/>
            <person name="Wei W."/>
            <person name="Gao Y.C."/>
            <person name="Liu J.Z."/>
            <person name="Shao H.Z."/>
            <person name="Wang X."/>
            <person name="Wang C.C."/>
            <person name="Yang T.C."/>
            <person name="Huo Q.B."/>
            <person name="Li W."/>
            <person name="Chen H.Y."/>
            <person name="Chen S.E."/>
            <person name="Zhou L.G."/>
            <person name="Ni X.B."/>
            <person name="Tian J.H."/>
            <person name="Sheng Y."/>
            <person name="Liu T."/>
            <person name="Pan Y.S."/>
            <person name="Xia L.Y."/>
            <person name="Li J."/>
            <person name="Zhao F."/>
            <person name="Cao W.C."/>
        </authorList>
    </citation>
    <scope>NUCLEOTIDE SEQUENCE</scope>
    <source>
        <strain evidence="7">Rsan-2018</strain>
    </source>
</reference>
<dbReference type="InterPro" id="IPR012340">
    <property type="entry name" value="NA-bd_OB-fold"/>
</dbReference>
<evidence type="ECO:0000313" key="8">
    <source>
        <dbReference type="Proteomes" id="UP000821837"/>
    </source>
</evidence>
<dbReference type="AlphaFoldDB" id="A0A9D4PTY1"/>
<organism evidence="7 8">
    <name type="scientific">Rhipicephalus sanguineus</name>
    <name type="common">Brown dog tick</name>
    <name type="synonym">Ixodes sanguineus</name>
    <dbReference type="NCBI Taxonomy" id="34632"/>
    <lineage>
        <taxon>Eukaryota</taxon>
        <taxon>Metazoa</taxon>
        <taxon>Ecdysozoa</taxon>
        <taxon>Arthropoda</taxon>
        <taxon>Chelicerata</taxon>
        <taxon>Arachnida</taxon>
        <taxon>Acari</taxon>
        <taxon>Parasitiformes</taxon>
        <taxon>Ixodida</taxon>
        <taxon>Ixodoidea</taxon>
        <taxon>Ixodidae</taxon>
        <taxon>Rhipicephalinae</taxon>
        <taxon>Rhipicephalus</taxon>
        <taxon>Rhipicephalus</taxon>
    </lineage>
</organism>
<evidence type="ECO:0000256" key="2">
    <source>
        <dbReference type="ARBA" id="ARBA00022723"/>
    </source>
</evidence>
<dbReference type="SUPFAM" id="SSF50249">
    <property type="entry name" value="Nucleic acid-binding proteins"/>
    <property type="match status" value="1"/>
</dbReference>
<dbReference type="EMBL" id="JABSTV010001250">
    <property type="protein sequence ID" value="KAH7955795.1"/>
    <property type="molecule type" value="Genomic_DNA"/>
</dbReference>
<dbReference type="GO" id="GO:0003677">
    <property type="term" value="F:DNA binding"/>
    <property type="evidence" value="ECO:0007669"/>
    <property type="project" value="UniProtKB-KW"/>
</dbReference>
<accession>A0A9D4PTY1</accession>
<dbReference type="Gene3D" id="2.40.50.140">
    <property type="entry name" value="Nucleic acid-binding proteins"/>
    <property type="match status" value="1"/>
</dbReference>
<dbReference type="CDD" id="cd04476">
    <property type="entry name" value="RPA1_DBD_C"/>
    <property type="match status" value="1"/>
</dbReference>
<evidence type="ECO:0000259" key="6">
    <source>
        <dbReference type="Pfam" id="PF08646"/>
    </source>
</evidence>
<keyword evidence="8" id="KW-1185">Reference proteome</keyword>
<evidence type="ECO:0000313" key="7">
    <source>
        <dbReference type="EMBL" id="KAH7955795.1"/>
    </source>
</evidence>
<dbReference type="GO" id="GO:0008270">
    <property type="term" value="F:zinc ion binding"/>
    <property type="evidence" value="ECO:0007669"/>
    <property type="project" value="UniProtKB-KW"/>
</dbReference>
<comment type="caution">
    <text evidence="7">The sequence shown here is derived from an EMBL/GenBank/DDBJ whole genome shotgun (WGS) entry which is preliminary data.</text>
</comment>
<keyword evidence="4" id="KW-0862">Zinc</keyword>
<evidence type="ECO:0000256" key="3">
    <source>
        <dbReference type="ARBA" id="ARBA00022771"/>
    </source>
</evidence>
<dbReference type="Pfam" id="PF08646">
    <property type="entry name" value="Rep_fac-A_C"/>
    <property type="match status" value="1"/>
</dbReference>
<comment type="similarity">
    <text evidence="1">Belongs to the replication factor A protein 1 family.</text>
</comment>
<feature type="domain" description="Replication factor A C-terminal" evidence="6">
    <location>
        <begin position="3"/>
        <end position="148"/>
    </location>
</feature>
<dbReference type="FunFam" id="2.40.50.140:FF:000090">
    <property type="entry name" value="Replication protein A subunit"/>
    <property type="match status" value="1"/>
</dbReference>
<name>A0A9D4PTY1_RHISA</name>
<evidence type="ECO:0000256" key="4">
    <source>
        <dbReference type="ARBA" id="ARBA00022833"/>
    </source>
</evidence>
<dbReference type="Proteomes" id="UP000821837">
    <property type="component" value="Unassembled WGS sequence"/>
</dbReference>
<dbReference type="VEuPathDB" id="VectorBase:RSAN_026865"/>
<proteinExistence type="inferred from homology"/>
<keyword evidence="5" id="KW-0238">DNA-binding</keyword>
<gene>
    <name evidence="7" type="ORF">HPB52_003888</name>
</gene>
<dbReference type="InterPro" id="IPR013955">
    <property type="entry name" value="Rep_factor-A_C"/>
</dbReference>
<keyword evidence="3" id="KW-0863">Zinc-finger</keyword>
<evidence type="ECO:0000256" key="5">
    <source>
        <dbReference type="ARBA" id="ARBA00023125"/>
    </source>
</evidence>
<dbReference type="InterPro" id="IPR047192">
    <property type="entry name" value="Euk_RPA1_DBD_C"/>
</dbReference>
<evidence type="ECO:0000256" key="1">
    <source>
        <dbReference type="ARBA" id="ARBA00005690"/>
    </source>
</evidence>
<sequence length="164" mass="18707">MGCLSVLRTESALYKACTNENCKNKKMLDREDGNYFCEKCGCETSEFKWTPLITGKSTIADFSGCQQITCFGEQVEQLVGVSAEDLGRMYEASSPSNCDFEETFHEATFKRFIFRLRVAKEAYNNEVILKTTVVDAAPVRYNIQARRLLRRIEELSARIAMETH</sequence>
<reference evidence="7" key="2">
    <citation type="submission" date="2021-09" db="EMBL/GenBank/DDBJ databases">
        <authorList>
            <person name="Jia N."/>
            <person name="Wang J."/>
            <person name="Shi W."/>
            <person name="Du L."/>
            <person name="Sun Y."/>
            <person name="Zhan W."/>
            <person name="Jiang J."/>
            <person name="Wang Q."/>
            <person name="Zhang B."/>
            <person name="Ji P."/>
            <person name="Sakyi L.B."/>
            <person name="Cui X."/>
            <person name="Yuan T."/>
            <person name="Jiang B."/>
            <person name="Yang W."/>
            <person name="Lam T.T.-Y."/>
            <person name="Chang Q."/>
            <person name="Ding S."/>
            <person name="Wang X."/>
            <person name="Zhu J."/>
            <person name="Ruan X."/>
            <person name="Zhao L."/>
            <person name="Wei J."/>
            <person name="Que T."/>
            <person name="Du C."/>
            <person name="Cheng J."/>
            <person name="Dai P."/>
            <person name="Han X."/>
            <person name="Huang E."/>
            <person name="Gao Y."/>
            <person name="Liu J."/>
            <person name="Shao H."/>
            <person name="Ye R."/>
            <person name="Li L."/>
            <person name="Wei W."/>
            <person name="Wang X."/>
            <person name="Wang C."/>
            <person name="Huo Q."/>
            <person name="Li W."/>
            <person name="Guo W."/>
            <person name="Chen H."/>
            <person name="Chen S."/>
            <person name="Zhou L."/>
            <person name="Zhou L."/>
            <person name="Ni X."/>
            <person name="Tian J."/>
            <person name="Zhou Y."/>
            <person name="Sheng Y."/>
            <person name="Liu T."/>
            <person name="Pan Y."/>
            <person name="Xia L."/>
            <person name="Li J."/>
            <person name="Zhao F."/>
            <person name="Cao W."/>
        </authorList>
    </citation>
    <scope>NUCLEOTIDE SEQUENCE</scope>
    <source>
        <strain evidence="7">Rsan-2018</strain>
        <tissue evidence="7">Larvae</tissue>
    </source>
</reference>
<protein>
    <recommendedName>
        <fullName evidence="6">Replication factor A C-terminal domain-containing protein</fullName>
    </recommendedName>
</protein>
<keyword evidence="2" id="KW-0479">Metal-binding</keyword>